<dbReference type="FunFam" id="3.40.630.70:FF:000001">
    <property type="entry name" value="Leucyl/phenylalanyl-tRNA--protein transferase"/>
    <property type="match status" value="1"/>
</dbReference>
<accession>A0AA46DX32</accession>
<proteinExistence type="inferred from homology"/>
<evidence type="ECO:0000256" key="7">
    <source>
        <dbReference type="ARBA" id="ARBA00051538"/>
    </source>
</evidence>
<dbReference type="EMBL" id="SOBG01000010">
    <property type="protein sequence ID" value="TDT67433.1"/>
    <property type="molecule type" value="Genomic_DNA"/>
</dbReference>
<sequence length="225" mass="25956">MAIYTLSKDIKYFPNPNLADETGIIAIGGDLSVERLINAYTTGIFPWYNENEPILWWSPAKRAILYPKDIHISKSMKKFLKKEIYRITYDTCFEKVISLCGATRKETWITKEIKEAYIKLFNLGIAHSVEVWDEENNLIGGLYGESLGKIFFGESMFSIKKNASKVAFINLAKNLEELNFDIIDCQVQNDYLESMGVIEINRLEYLNILENSLQKPSLIGKWNFK</sequence>
<keyword evidence="2 15" id="KW-0963">Cytoplasm</keyword>
<dbReference type="HAMAP" id="MF_00688">
    <property type="entry name" value="Leu_Phe_trans"/>
    <property type="match status" value="1"/>
</dbReference>
<evidence type="ECO:0000313" key="16">
    <source>
        <dbReference type="EMBL" id="TDT67433.1"/>
    </source>
</evidence>
<organism evidence="16 17">
    <name type="scientific">Hypnocyclicus thermotrophus</name>
    <dbReference type="NCBI Taxonomy" id="1627895"/>
    <lineage>
        <taxon>Bacteria</taxon>
        <taxon>Fusobacteriati</taxon>
        <taxon>Fusobacteriota</taxon>
        <taxon>Fusobacteriia</taxon>
        <taxon>Fusobacteriales</taxon>
        <taxon>Fusobacteriaceae</taxon>
        <taxon>Hypnocyclicus</taxon>
    </lineage>
</organism>
<evidence type="ECO:0000256" key="2">
    <source>
        <dbReference type="ARBA" id="ARBA00022490"/>
    </source>
</evidence>
<keyword evidence="3 15" id="KW-0808">Transferase</keyword>
<evidence type="ECO:0000256" key="14">
    <source>
        <dbReference type="ARBA" id="ARBA00083640"/>
    </source>
</evidence>
<evidence type="ECO:0000256" key="6">
    <source>
        <dbReference type="ARBA" id="ARBA00050652"/>
    </source>
</evidence>
<comment type="subcellular location">
    <subcellularLocation>
        <location evidence="1 15">Cytoplasm</location>
    </subcellularLocation>
</comment>
<dbReference type="GO" id="GO:0005737">
    <property type="term" value="C:cytoplasm"/>
    <property type="evidence" value="ECO:0007669"/>
    <property type="project" value="UniProtKB-SubCell"/>
</dbReference>
<dbReference type="GO" id="GO:0030163">
    <property type="term" value="P:protein catabolic process"/>
    <property type="evidence" value="ECO:0007669"/>
    <property type="project" value="UniProtKB-UniRule"/>
</dbReference>
<dbReference type="InterPro" id="IPR042203">
    <property type="entry name" value="Leu/Phe-tRNA_Trfase_C"/>
</dbReference>
<evidence type="ECO:0000313" key="17">
    <source>
        <dbReference type="Proteomes" id="UP000294678"/>
    </source>
</evidence>
<evidence type="ECO:0000256" key="3">
    <source>
        <dbReference type="ARBA" id="ARBA00022679"/>
    </source>
</evidence>
<comment type="catalytic activity">
    <reaction evidence="5 15">
        <text>L-phenylalanyl-tRNA(Phe) + an N-terminal L-alpha-aminoacyl-[protein] = an N-terminal L-phenylalanyl-L-alpha-aminoacyl-[protein] + tRNA(Phe)</text>
        <dbReference type="Rhea" id="RHEA:43632"/>
        <dbReference type="Rhea" id="RHEA-COMP:9668"/>
        <dbReference type="Rhea" id="RHEA-COMP:9699"/>
        <dbReference type="Rhea" id="RHEA-COMP:10636"/>
        <dbReference type="Rhea" id="RHEA-COMP:10637"/>
        <dbReference type="ChEBI" id="CHEBI:78442"/>
        <dbReference type="ChEBI" id="CHEBI:78531"/>
        <dbReference type="ChEBI" id="CHEBI:78597"/>
        <dbReference type="ChEBI" id="CHEBI:83561"/>
        <dbReference type="EC" id="2.3.2.6"/>
    </reaction>
</comment>
<evidence type="ECO:0000256" key="10">
    <source>
        <dbReference type="ARBA" id="ARBA00066767"/>
    </source>
</evidence>
<dbReference type="Proteomes" id="UP000294678">
    <property type="component" value="Unassembled WGS sequence"/>
</dbReference>
<comment type="caution">
    <text evidence="16">The sequence shown here is derived from an EMBL/GenBank/DDBJ whole genome shotgun (WGS) entry which is preliminary data.</text>
</comment>
<dbReference type="Pfam" id="PF03588">
    <property type="entry name" value="Leu_Phe_trans"/>
    <property type="match status" value="1"/>
</dbReference>
<comment type="catalytic activity">
    <reaction evidence="6 15">
        <text>N-terminal L-arginyl-[protein] + L-leucyl-tRNA(Leu) = N-terminal L-leucyl-L-arginyl-[protein] + tRNA(Leu) + H(+)</text>
        <dbReference type="Rhea" id="RHEA:50416"/>
        <dbReference type="Rhea" id="RHEA-COMP:9613"/>
        <dbReference type="Rhea" id="RHEA-COMP:9622"/>
        <dbReference type="Rhea" id="RHEA-COMP:12672"/>
        <dbReference type="Rhea" id="RHEA-COMP:12673"/>
        <dbReference type="ChEBI" id="CHEBI:15378"/>
        <dbReference type="ChEBI" id="CHEBI:64719"/>
        <dbReference type="ChEBI" id="CHEBI:78442"/>
        <dbReference type="ChEBI" id="CHEBI:78494"/>
        <dbReference type="ChEBI" id="CHEBI:133044"/>
        <dbReference type="EC" id="2.3.2.6"/>
    </reaction>
</comment>
<name>A0AA46DX32_9FUSO</name>
<dbReference type="NCBIfam" id="TIGR00667">
    <property type="entry name" value="aat"/>
    <property type="match status" value="1"/>
</dbReference>
<dbReference type="AlphaFoldDB" id="A0AA46DX32"/>
<evidence type="ECO:0000256" key="15">
    <source>
        <dbReference type="HAMAP-Rule" id="MF_00688"/>
    </source>
</evidence>
<dbReference type="FunFam" id="3.30.70.3550:FF:000001">
    <property type="entry name" value="Leucyl/phenylalanyl-tRNA--protein transferase"/>
    <property type="match status" value="1"/>
</dbReference>
<dbReference type="EC" id="2.3.2.6" evidence="10 15"/>
<comment type="similarity">
    <text evidence="9 15">Belongs to the L/F-transferase family.</text>
</comment>
<dbReference type="InterPro" id="IPR016181">
    <property type="entry name" value="Acyl_CoA_acyltransferase"/>
</dbReference>
<dbReference type="Gene3D" id="3.30.70.3550">
    <property type="entry name" value="Leucyl/phenylalanyl-tRNA-protein transferase, N-terminal domain"/>
    <property type="match status" value="1"/>
</dbReference>
<gene>
    <name evidence="15" type="primary">aat</name>
    <name evidence="16" type="ORF">EV215_1990</name>
</gene>
<dbReference type="RefSeq" id="WP_134113845.1">
    <property type="nucleotide sequence ID" value="NZ_SOBG01000010.1"/>
</dbReference>
<dbReference type="InterPro" id="IPR004616">
    <property type="entry name" value="Leu/Phe-tRNA_Trfase"/>
</dbReference>
<keyword evidence="17" id="KW-1185">Reference proteome</keyword>
<evidence type="ECO:0000256" key="8">
    <source>
        <dbReference type="ARBA" id="ARBA00054043"/>
    </source>
</evidence>
<evidence type="ECO:0000256" key="9">
    <source>
        <dbReference type="ARBA" id="ARBA00061535"/>
    </source>
</evidence>
<comment type="catalytic activity">
    <reaction evidence="7 15">
        <text>N-terminal L-lysyl-[protein] + L-leucyl-tRNA(Leu) = N-terminal L-leucyl-L-lysyl-[protein] + tRNA(Leu) + H(+)</text>
        <dbReference type="Rhea" id="RHEA:12340"/>
        <dbReference type="Rhea" id="RHEA-COMP:9613"/>
        <dbReference type="Rhea" id="RHEA-COMP:9622"/>
        <dbReference type="Rhea" id="RHEA-COMP:12670"/>
        <dbReference type="Rhea" id="RHEA-COMP:12671"/>
        <dbReference type="ChEBI" id="CHEBI:15378"/>
        <dbReference type="ChEBI" id="CHEBI:65249"/>
        <dbReference type="ChEBI" id="CHEBI:78442"/>
        <dbReference type="ChEBI" id="CHEBI:78494"/>
        <dbReference type="ChEBI" id="CHEBI:133043"/>
        <dbReference type="EC" id="2.3.2.6"/>
    </reaction>
</comment>
<evidence type="ECO:0000256" key="4">
    <source>
        <dbReference type="ARBA" id="ARBA00023315"/>
    </source>
</evidence>
<evidence type="ECO:0000256" key="11">
    <source>
        <dbReference type="ARBA" id="ARBA00074372"/>
    </source>
</evidence>
<dbReference type="PANTHER" id="PTHR30098">
    <property type="entry name" value="LEUCYL/PHENYLALANYL-TRNA--PROTEIN TRANSFERASE"/>
    <property type="match status" value="1"/>
</dbReference>
<evidence type="ECO:0000256" key="5">
    <source>
        <dbReference type="ARBA" id="ARBA00050607"/>
    </source>
</evidence>
<protein>
    <recommendedName>
        <fullName evidence="11 15">Leucyl/phenylalanyl-tRNA--protein transferase</fullName>
        <ecNumber evidence="10 15">2.3.2.6</ecNumber>
    </recommendedName>
    <alternativeName>
        <fullName evidence="12 15">L/F-transferase</fullName>
    </alternativeName>
    <alternativeName>
        <fullName evidence="13 15">Leucyltransferase</fullName>
    </alternativeName>
    <alternativeName>
        <fullName evidence="14 15">Phenyalanyltransferase</fullName>
    </alternativeName>
</protein>
<evidence type="ECO:0000256" key="12">
    <source>
        <dbReference type="ARBA" id="ARBA00077136"/>
    </source>
</evidence>
<comment type="function">
    <text evidence="8 15">Functions in the N-end rule pathway of protein degradation where it conjugates Leu, Phe and, less efficiently, Met from aminoacyl-tRNAs to the N-termini of proteins containing an N-terminal arginine or lysine.</text>
</comment>
<dbReference type="PANTHER" id="PTHR30098:SF2">
    <property type="entry name" value="LEUCYL_PHENYLALANYL-TRNA--PROTEIN TRANSFERASE"/>
    <property type="match status" value="1"/>
</dbReference>
<evidence type="ECO:0000256" key="1">
    <source>
        <dbReference type="ARBA" id="ARBA00004496"/>
    </source>
</evidence>
<dbReference type="SUPFAM" id="SSF55729">
    <property type="entry name" value="Acyl-CoA N-acyltransferases (Nat)"/>
    <property type="match status" value="1"/>
</dbReference>
<reference evidence="16 17" key="1">
    <citation type="submission" date="2019-03" db="EMBL/GenBank/DDBJ databases">
        <title>Genomic Encyclopedia of Type Strains, Phase IV (KMG-IV): sequencing the most valuable type-strain genomes for metagenomic binning, comparative biology and taxonomic classification.</title>
        <authorList>
            <person name="Goeker M."/>
        </authorList>
    </citation>
    <scope>NUCLEOTIDE SEQUENCE [LARGE SCALE GENOMIC DNA]</scope>
    <source>
        <strain evidence="16 17">DSM 100055</strain>
    </source>
</reference>
<keyword evidence="4 15" id="KW-0012">Acyltransferase</keyword>
<dbReference type="GO" id="GO:0008914">
    <property type="term" value="F:leucyl-tRNA--protein transferase activity"/>
    <property type="evidence" value="ECO:0007669"/>
    <property type="project" value="UniProtKB-UniRule"/>
</dbReference>
<dbReference type="InterPro" id="IPR042221">
    <property type="entry name" value="Leu/Phe-tRNA_Trfase_N"/>
</dbReference>
<evidence type="ECO:0000256" key="13">
    <source>
        <dbReference type="ARBA" id="ARBA00077165"/>
    </source>
</evidence>
<dbReference type="Gene3D" id="3.40.630.70">
    <property type="entry name" value="Leucyl/phenylalanyl-tRNA-protein transferase, C-terminal domain"/>
    <property type="match status" value="1"/>
</dbReference>